<dbReference type="Gene3D" id="3.90.550.10">
    <property type="entry name" value="Spore Coat Polysaccharide Biosynthesis Protein SpsA, Chain A"/>
    <property type="match status" value="1"/>
</dbReference>
<dbReference type="PANTHER" id="PTHR43685:SF3">
    <property type="entry name" value="SLR2126 PROTEIN"/>
    <property type="match status" value="1"/>
</dbReference>
<dbReference type="InterPro" id="IPR001173">
    <property type="entry name" value="Glyco_trans_2-like"/>
</dbReference>
<accession>A0A6I0F001</accession>
<reference evidence="3 4" key="1">
    <citation type="submission" date="2019-10" db="EMBL/GenBank/DDBJ databases">
        <title>Whole-genome sequence of the extremophile Heliorestis acidaminivorans DSM 24790.</title>
        <authorList>
            <person name="Kyndt J.A."/>
            <person name="Meyer T.E."/>
        </authorList>
    </citation>
    <scope>NUCLEOTIDE SEQUENCE [LARGE SCALE GENOMIC DNA]</scope>
    <source>
        <strain evidence="3 4">DSM 24790</strain>
    </source>
</reference>
<dbReference type="CDD" id="cd00761">
    <property type="entry name" value="Glyco_tranf_GTA_type"/>
    <property type="match status" value="1"/>
</dbReference>
<dbReference type="InterPro" id="IPR029044">
    <property type="entry name" value="Nucleotide-diphossugar_trans"/>
</dbReference>
<name>A0A6I0F001_9FIRM</name>
<evidence type="ECO:0000259" key="2">
    <source>
        <dbReference type="Pfam" id="PF10111"/>
    </source>
</evidence>
<evidence type="ECO:0000313" key="3">
    <source>
        <dbReference type="EMBL" id="KAB2951558.1"/>
    </source>
</evidence>
<keyword evidence="3" id="KW-0808">Transferase</keyword>
<dbReference type="GO" id="GO:0016740">
    <property type="term" value="F:transferase activity"/>
    <property type="evidence" value="ECO:0007669"/>
    <property type="project" value="UniProtKB-KW"/>
</dbReference>
<evidence type="ECO:0000259" key="1">
    <source>
        <dbReference type="Pfam" id="PF00535"/>
    </source>
</evidence>
<dbReference type="EMBL" id="WBXO01000011">
    <property type="protein sequence ID" value="KAB2951558.1"/>
    <property type="molecule type" value="Genomic_DNA"/>
</dbReference>
<dbReference type="InterPro" id="IPR050834">
    <property type="entry name" value="Glycosyltransf_2"/>
</dbReference>
<proteinExistence type="predicted"/>
<dbReference type="RefSeq" id="WP_151621333.1">
    <property type="nucleotide sequence ID" value="NZ_WBXO01000011.1"/>
</dbReference>
<sequence>MPIEYSVVMPTYNRSYQLMLTLTSLERQTVAPDQYEVIVVNDGSTDDTLERLQSYKPPYAFQYYSTTSRGGPGLARNQGVAKAEGRYIIFCDSDFFTLPHFIESFQQYHRQEEEAIVSATPYCFQGIFTHLYPDFSDWERQLAYYTLLRSGLWKDDYHSWSQIVEVIEPQDVRNDRSIIQKVLSPQDLVPKEMKAEFRATDVAPWLLFITRCVAVKKESFLKLGGFDERLIRGAGEDWELGYRFYKAGYSFLAMNEQIGYHQEHPHAYRAPYKDFVPFHKLLLDRYGEKSDLLLLSLWDSSDDLWPDIIKYKQVLRKLRYKEILNQPYDDTELLLLQACQKAASRWRQ</sequence>
<dbReference type="Pfam" id="PF00535">
    <property type="entry name" value="Glycos_transf_2"/>
    <property type="match status" value="1"/>
</dbReference>
<feature type="domain" description="Glycosyltransferase 2-like" evidence="1">
    <location>
        <begin position="6"/>
        <end position="134"/>
    </location>
</feature>
<feature type="domain" description="Glycosyltransferase 2-like prokaryotic type" evidence="2">
    <location>
        <begin position="212"/>
        <end position="281"/>
    </location>
</feature>
<dbReference type="Pfam" id="PF10111">
    <property type="entry name" value="Glyco_tranf_2_2"/>
    <property type="match status" value="1"/>
</dbReference>
<organism evidence="3 4">
    <name type="scientific">Heliorestis acidaminivorans</name>
    <dbReference type="NCBI Taxonomy" id="553427"/>
    <lineage>
        <taxon>Bacteria</taxon>
        <taxon>Bacillati</taxon>
        <taxon>Bacillota</taxon>
        <taxon>Clostridia</taxon>
        <taxon>Eubacteriales</taxon>
        <taxon>Heliobacteriaceae</taxon>
        <taxon>Heliorestis</taxon>
    </lineage>
</organism>
<dbReference type="PANTHER" id="PTHR43685">
    <property type="entry name" value="GLYCOSYLTRANSFERASE"/>
    <property type="match status" value="1"/>
</dbReference>
<comment type="caution">
    <text evidence="3">The sequence shown here is derived from an EMBL/GenBank/DDBJ whole genome shotgun (WGS) entry which is preliminary data.</text>
</comment>
<gene>
    <name evidence="3" type="ORF">F9B85_12200</name>
</gene>
<dbReference type="Proteomes" id="UP000468766">
    <property type="component" value="Unassembled WGS sequence"/>
</dbReference>
<dbReference type="SUPFAM" id="SSF53448">
    <property type="entry name" value="Nucleotide-diphospho-sugar transferases"/>
    <property type="match status" value="1"/>
</dbReference>
<dbReference type="InterPro" id="IPR019290">
    <property type="entry name" value="GlycosylTrfase-like_prok"/>
</dbReference>
<dbReference type="OrthoDB" id="9812302at2"/>
<dbReference type="AlphaFoldDB" id="A0A6I0F001"/>
<keyword evidence="4" id="KW-1185">Reference proteome</keyword>
<protein>
    <submittedName>
        <fullName evidence="3">Glycosyltransferase family 2 protein</fullName>
    </submittedName>
</protein>
<evidence type="ECO:0000313" key="4">
    <source>
        <dbReference type="Proteomes" id="UP000468766"/>
    </source>
</evidence>